<comment type="caution">
    <text evidence="1">The sequence shown here is derived from an EMBL/GenBank/DDBJ whole genome shotgun (WGS) entry which is preliminary data.</text>
</comment>
<proteinExistence type="predicted"/>
<dbReference type="EMBL" id="LAZR01012198">
    <property type="protein sequence ID" value="KKM28063.1"/>
    <property type="molecule type" value="Genomic_DNA"/>
</dbReference>
<name>A0A0F9L1J7_9ZZZZ</name>
<accession>A0A0F9L1J7</accession>
<gene>
    <name evidence="1" type="ORF">LCGC14_1568440</name>
</gene>
<reference evidence="1" key="1">
    <citation type="journal article" date="2015" name="Nature">
        <title>Complex archaea that bridge the gap between prokaryotes and eukaryotes.</title>
        <authorList>
            <person name="Spang A."/>
            <person name="Saw J.H."/>
            <person name="Jorgensen S.L."/>
            <person name="Zaremba-Niedzwiedzka K."/>
            <person name="Martijn J."/>
            <person name="Lind A.E."/>
            <person name="van Eijk R."/>
            <person name="Schleper C."/>
            <person name="Guy L."/>
            <person name="Ettema T.J."/>
        </authorList>
    </citation>
    <scope>NUCLEOTIDE SEQUENCE</scope>
</reference>
<sequence>MSKAKVQGTYLVLPDGGQVRIRMKKVKSENINPPPAIRQGRLIDDEFEPVYNGTLPLFRADALMKILAKTGIDVTSKEVLKHLGVIPFCAMCGKGEPLDHDLEDGTPLCSDCFRIADHEEGWETLPDDRRFKLPELEVPEVLTNIFKGDALKQFYGMLTITMMQLQEIPLTKTSRVKVDKSGTIVPKDDWKRYLVTEDNEGVETLSEFPYLLKTHFINVNEGGKDNSVHPRIYWDQFKTLDKGSYYQVTAYDDSGRFALWKLARKYMSGEYEFSDGTKGEAMIVMDAYHATSGTTQEYIALLAPVTYIDEDGKNKFIWVMKTTQARIKWTAGMEIPQEGEMPDTVPAQRTVVLNKSFNEMLAGLVKA</sequence>
<dbReference type="AlphaFoldDB" id="A0A0F9L1J7"/>
<organism evidence="1">
    <name type="scientific">marine sediment metagenome</name>
    <dbReference type="NCBI Taxonomy" id="412755"/>
    <lineage>
        <taxon>unclassified sequences</taxon>
        <taxon>metagenomes</taxon>
        <taxon>ecological metagenomes</taxon>
    </lineage>
</organism>
<protein>
    <submittedName>
        <fullName evidence="1">Uncharacterized protein</fullName>
    </submittedName>
</protein>
<evidence type="ECO:0000313" key="1">
    <source>
        <dbReference type="EMBL" id="KKM28063.1"/>
    </source>
</evidence>